<keyword evidence="1" id="KW-0812">Transmembrane</keyword>
<proteinExistence type="predicted"/>
<feature type="transmembrane region" description="Helical" evidence="1">
    <location>
        <begin position="144"/>
        <end position="167"/>
    </location>
</feature>
<accession>A0A9D2K4B3</accession>
<dbReference type="Proteomes" id="UP000824101">
    <property type="component" value="Unassembled WGS sequence"/>
</dbReference>
<reference evidence="2" key="1">
    <citation type="journal article" date="2021" name="PeerJ">
        <title>Extensive microbial diversity within the chicken gut microbiome revealed by metagenomics and culture.</title>
        <authorList>
            <person name="Gilroy R."/>
            <person name="Ravi A."/>
            <person name="Getino M."/>
            <person name="Pursley I."/>
            <person name="Horton D.L."/>
            <person name="Alikhan N.F."/>
            <person name="Baker D."/>
            <person name="Gharbi K."/>
            <person name="Hall N."/>
            <person name="Watson M."/>
            <person name="Adriaenssens E.M."/>
            <person name="Foster-Nyarko E."/>
            <person name="Jarju S."/>
            <person name="Secka A."/>
            <person name="Antonio M."/>
            <person name="Oren A."/>
            <person name="Chaudhuri R.R."/>
            <person name="La Ragione R."/>
            <person name="Hildebrand F."/>
            <person name="Pallen M.J."/>
        </authorList>
    </citation>
    <scope>NUCLEOTIDE SEQUENCE</scope>
    <source>
        <strain evidence="2">ChiBcec1-1093</strain>
    </source>
</reference>
<dbReference type="AlphaFoldDB" id="A0A9D2K4B3"/>
<protein>
    <submittedName>
        <fullName evidence="2">Stage II sporulation protein M</fullName>
    </submittedName>
</protein>
<feature type="transmembrane region" description="Helical" evidence="1">
    <location>
        <begin position="67"/>
        <end position="91"/>
    </location>
</feature>
<evidence type="ECO:0000313" key="2">
    <source>
        <dbReference type="EMBL" id="HIZ78620.1"/>
    </source>
</evidence>
<organism evidence="2 3">
    <name type="scientific">Candidatus Lachnoclostridium stercorigallinarum</name>
    <dbReference type="NCBI Taxonomy" id="2838634"/>
    <lineage>
        <taxon>Bacteria</taxon>
        <taxon>Bacillati</taxon>
        <taxon>Bacillota</taxon>
        <taxon>Clostridia</taxon>
        <taxon>Lachnospirales</taxon>
        <taxon>Lachnospiraceae</taxon>
    </lineage>
</organism>
<reference evidence="2" key="2">
    <citation type="submission" date="2021-04" db="EMBL/GenBank/DDBJ databases">
        <authorList>
            <person name="Gilroy R."/>
        </authorList>
    </citation>
    <scope>NUCLEOTIDE SEQUENCE</scope>
    <source>
        <strain evidence="2">ChiBcec1-1093</strain>
    </source>
</reference>
<sequence length="173" mass="18539">MIRKHYGDWILAAFGLGIVLGTAAVNLAGSGFREQAGMLLTGSLTAGGERRLELLRAAAFQRLGETAVLWGVGLTAAARLACCVLAVYGGFSVSVILSMFTWEKGVMGLPFYLASVLPQAVFYIPVWLFLAGSAGRRGRIPVKYVLSGLAFLAVGIFCEAMVCPWLFRLVSSW</sequence>
<evidence type="ECO:0000256" key="1">
    <source>
        <dbReference type="SAM" id="Phobius"/>
    </source>
</evidence>
<comment type="caution">
    <text evidence="2">The sequence shown here is derived from an EMBL/GenBank/DDBJ whole genome shotgun (WGS) entry which is preliminary data.</text>
</comment>
<name>A0A9D2K4B3_9FIRM</name>
<evidence type="ECO:0000313" key="3">
    <source>
        <dbReference type="Proteomes" id="UP000824101"/>
    </source>
</evidence>
<keyword evidence="1" id="KW-0472">Membrane</keyword>
<dbReference type="EMBL" id="DXBC01000040">
    <property type="protein sequence ID" value="HIZ78620.1"/>
    <property type="molecule type" value="Genomic_DNA"/>
</dbReference>
<gene>
    <name evidence="2" type="ORF">IAA17_02350</name>
</gene>
<keyword evidence="1" id="KW-1133">Transmembrane helix</keyword>
<feature type="transmembrane region" description="Helical" evidence="1">
    <location>
        <begin position="111"/>
        <end position="132"/>
    </location>
</feature>
<feature type="transmembrane region" description="Helical" evidence="1">
    <location>
        <begin position="6"/>
        <end position="28"/>
    </location>
</feature>